<proteinExistence type="predicted"/>
<feature type="region of interest" description="Disordered" evidence="1">
    <location>
        <begin position="1"/>
        <end position="59"/>
    </location>
</feature>
<name>A0ABD0RCS7_CIRMR</name>
<gene>
    <name evidence="2" type="ORF">M9458_009725</name>
</gene>
<dbReference type="EMBL" id="JAMKFB020000004">
    <property type="protein sequence ID" value="KAL0196153.1"/>
    <property type="molecule type" value="Genomic_DNA"/>
</dbReference>
<organism evidence="2 3">
    <name type="scientific">Cirrhinus mrigala</name>
    <name type="common">Mrigala</name>
    <dbReference type="NCBI Taxonomy" id="683832"/>
    <lineage>
        <taxon>Eukaryota</taxon>
        <taxon>Metazoa</taxon>
        <taxon>Chordata</taxon>
        <taxon>Craniata</taxon>
        <taxon>Vertebrata</taxon>
        <taxon>Euteleostomi</taxon>
        <taxon>Actinopterygii</taxon>
        <taxon>Neopterygii</taxon>
        <taxon>Teleostei</taxon>
        <taxon>Ostariophysi</taxon>
        <taxon>Cypriniformes</taxon>
        <taxon>Cyprinidae</taxon>
        <taxon>Labeoninae</taxon>
        <taxon>Labeonini</taxon>
        <taxon>Cirrhinus</taxon>
    </lineage>
</organism>
<keyword evidence="3" id="KW-1185">Reference proteome</keyword>
<protein>
    <submittedName>
        <fullName evidence="2">Uncharacterized protein</fullName>
    </submittedName>
</protein>
<evidence type="ECO:0000313" key="3">
    <source>
        <dbReference type="Proteomes" id="UP001529510"/>
    </source>
</evidence>
<comment type="caution">
    <text evidence="2">The sequence shown here is derived from an EMBL/GenBank/DDBJ whole genome shotgun (WGS) entry which is preliminary data.</text>
</comment>
<reference evidence="2 3" key="1">
    <citation type="submission" date="2024-05" db="EMBL/GenBank/DDBJ databases">
        <title>Genome sequencing and assembly of Indian major carp, Cirrhinus mrigala (Hamilton, 1822).</title>
        <authorList>
            <person name="Mohindra V."/>
            <person name="Chowdhury L.M."/>
            <person name="Lal K."/>
            <person name="Jena J.K."/>
        </authorList>
    </citation>
    <scope>NUCLEOTIDE SEQUENCE [LARGE SCALE GENOMIC DNA]</scope>
    <source>
        <strain evidence="2">CM1030</strain>
        <tissue evidence="2">Blood</tissue>
    </source>
</reference>
<dbReference type="AlphaFoldDB" id="A0ABD0RCS7"/>
<feature type="compositionally biased region" description="Low complexity" evidence="1">
    <location>
        <begin position="38"/>
        <end position="50"/>
    </location>
</feature>
<evidence type="ECO:0000256" key="1">
    <source>
        <dbReference type="SAM" id="MobiDB-lite"/>
    </source>
</evidence>
<dbReference type="Proteomes" id="UP001529510">
    <property type="component" value="Unassembled WGS sequence"/>
</dbReference>
<accession>A0ABD0RCS7</accession>
<evidence type="ECO:0000313" key="2">
    <source>
        <dbReference type="EMBL" id="KAL0196153.1"/>
    </source>
</evidence>
<sequence>MTILPTGSHPCRRSQRWMSPPAPHNPFGAQFPHRAGWTPYPTTATANPATQFHSPPPGFQTAFRASAQAPTDLLQSAGMDRH</sequence>
<feature type="non-terminal residue" evidence="2">
    <location>
        <position position="1"/>
    </location>
</feature>